<protein>
    <submittedName>
        <fullName evidence="1">Uncharacterized protein</fullName>
    </submittedName>
</protein>
<accession>A0A1B8AHE2</accession>
<sequence length="277" mass="32598">MSEFINQMIKDVWGPPRGTKLEPGGRKNPNNHQHYRKWGFTIYRTYYSKESDEHWQSLLYSLRHQTKLAFNAYEDDEEIDEDDRRKLQELFHLDSRDDPSVLDGLDVRGLRAFCNAELFKETKVIERGTIKLRVRTRPSEGQGMADYVFDFVLLADEAVLKDIERGEFIVKAVSLLWDNDLGWGWMRIPTGYLLDLWIFLMLHDDRTEYCLYIRGPEKDLEDHIWFAATGLDHTGGCSEIRHWRHYSTQKEDAHGQYPPDEFDALIEEAEMLSSSTQ</sequence>
<dbReference type="STRING" id="36050.A0A1B8AHE2"/>
<comment type="caution">
    <text evidence="1">The sequence shown here is derived from an EMBL/GenBank/DDBJ whole genome shotgun (WGS) entry which is preliminary data.</text>
</comment>
<dbReference type="EMBL" id="LYXU01000004">
    <property type="protein sequence ID" value="OBS19977.1"/>
    <property type="molecule type" value="Genomic_DNA"/>
</dbReference>
<dbReference type="OMA" id="KHRTESC"/>
<gene>
    <name evidence="1" type="ORF">FPOA_11700</name>
</gene>
<name>A0A1B8AHE2_FUSPO</name>
<reference evidence="1 2" key="1">
    <citation type="submission" date="2016-06" db="EMBL/GenBank/DDBJ databases">
        <title>Living apart together: crosstalk between the core and supernumerary genomes in a fungal plant pathogen.</title>
        <authorList>
            <person name="Vanheule A."/>
            <person name="Audenaert K."/>
            <person name="Warris S."/>
            <person name="Van De Geest H."/>
            <person name="Schijlen E."/>
            <person name="Hofte M."/>
            <person name="De Saeger S."/>
            <person name="Haesaert G."/>
            <person name="Waalwijk C."/>
            <person name="Van Der Lee T."/>
        </authorList>
    </citation>
    <scope>NUCLEOTIDE SEQUENCE [LARGE SCALE GENOMIC DNA]</scope>
    <source>
        <strain evidence="1 2">2516</strain>
    </source>
</reference>
<evidence type="ECO:0000313" key="2">
    <source>
        <dbReference type="Proteomes" id="UP000091967"/>
    </source>
</evidence>
<dbReference type="OrthoDB" id="6499973at2759"/>
<keyword evidence="2" id="KW-1185">Reference proteome</keyword>
<organism evidence="1 2">
    <name type="scientific">Fusarium poae</name>
    <dbReference type="NCBI Taxonomy" id="36050"/>
    <lineage>
        <taxon>Eukaryota</taxon>
        <taxon>Fungi</taxon>
        <taxon>Dikarya</taxon>
        <taxon>Ascomycota</taxon>
        <taxon>Pezizomycotina</taxon>
        <taxon>Sordariomycetes</taxon>
        <taxon>Hypocreomycetidae</taxon>
        <taxon>Hypocreales</taxon>
        <taxon>Nectriaceae</taxon>
        <taxon>Fusarium</taxon>
    </lineage>
</organism>
<proteinExistence type="predicted"/>
<evidence type="ECO:0000313" key="1">
    <source>
        <dbReference type="EMBL" id="OBS19977.1"/>
    </source>
</evidence>
<dbReference type="Proteomes" id="UP000091967">
    <property type="component" value="Unassembled WGS sequence"/>
</dbReference>
<dbReference type="AlphaFoldDB" id="A0A1B8AHE2"/>